<evidence type="ECO:0000259" key="1">
    <source>
        <dbReference type="PROSITE" id="PS50162"/>
    </source>
</evidence>
<reference evidence="2" key="1">
    <citation type="submission" date="2020-11" db="EMBL/GenBank/DDBJ databases">
        <authorList>
            <person name="Tran Van P."/>
        </authorList>
    </citation>
    <scope>NUCLEOTIDE SEQUENCE</scope>
</reference>
<dbReference type="InterPro" id="IPR013632">
    <property type="entry name" value="Rad51_C"/>
</dbReference>
<gene>
    <name evidence="2" type="ORF">NMOB1V02_LOCUS2247</name>
</gene>
<feature type="domain" description="RecA family profile 1" evidence="1">
    <location>
        <begin position="64"/>
        <end position="231"/>
    </location>
</feature>
<dbReference type="PROSITE" id="PS50162">
    <property type="entry name" value="RECA_2"/>
    <property type="match status" value="1"/>
</dbReference>
<dbReference type="PANTHER" id="PTHR46487">
    <property type="entry name" value="DNA REPAIR PROTEIN XRCC3"/>
    <property type="match status" value="1"/>
</dbReference>
<dbReference type="InterPro" id="IPR027417">
    <property type="entry name" value="P-loop_NTPase"/>
</dbReference>
<keyword evidence="3" id="KW-1185">Reference proteome</keyword>
<dbReference type="Pfam" id="PF08423">
    <property type="entry name" value="Rad51"/>
    <property type="match status" value="1"/>
</dbReference>
<dbReference type="GO" id="GO:0000722">
    <property type="term" value="P:telomere maintenance via recombination"/>
    <property type="evidence" value="ECO:0007669"/>
    <property type="project" value="TreeGrafter"/>
</dbReference>
<protein>
    <recommendedName>
        <fullName evidence="1">RecA family profile 1 domain-containing protein</fullName>
    </recommendedName>
</protein>
<dbReference type="GO" id="GO:0000400">
    <property type="term" value="F:four-way junction DNA binding"/>
    <property type="evidence" value="ECO:0007669"/>
    <property type="project" value="TreeGrafter"/>
</dbReference>
<dbReference type="Gene3D" id="3.40.50.300">
    <property type="entry name" value="P-loop containing nucleotide triphosphate hydrolases"/>
    <property type="match status" value="1"/>
</dbReference>
<dbReference type="GO" id="GO:0140664">
    <property type="term" value="F:ATP-dependent DNA damage sensor activity"/>
    <property type="evidence" value="ECO:0007669"/>
    <property type="project" value="InterPro"/>
</dbReference>
<dbReference type="GO" id="GO:0071140">
    <property type="term" value="P:resolution of mitotic recombination intermediates"/>
    <property type="evidence" value="ECO:0007669"/>
    <property type="project" value="TreeGrafter"/>
</dbReference>
<dbReference type="InterPro" id="IPR020588">
    <property type="entry name" value="RecA_ATP-bd"/>
</dbReference>
<organism evidence="2">
    <name type="scientific">Notodromas monacha</name>
    <dbReference type="NCBI Taxonomy" id="399045"/>
    <lineage>
        <taxon>Eukaryota</taxon>
        <taxon>Metazoa</taxon>
        <taxon>Ecdysozoa</taxon>
        <taxon>Arthropoda</taxon>
        <taxon>Crustacea</taxon>
        <taxon>Oligostraca</taxon>
        <taxon>Ostracoda</taxon>
        <taxon>Podocopa</taxon>
        <taxon>Podocopida</taxon>
        <taxon>Cypridocopina</taxon>
        <taxon>Cypridoidea</taxon>
        <taxon>Cyprididae</taxon>
        <taxon>Notodromas</taxon>
    </lineage>
</organism>
<dbReference type="GO" id="GO:0005524">
    <property type="term" value="F:ATP binding"/>
    <property type="evidence" value="ECO:0007669"/>
    <property type="project" value="InterPro"/>
</dbReference>
<dbReference type="Proteomes" id="UP000678499">
    <property type="component" value="Unassembled WGS sequence"/>
</dbReference>
<proteinExistence type="predicted"/>
<name>A0A7R9BI54_9CRUS</name>
<dbReference type="AlphaFoldDB" id="A0A7R9BI54"/>
<dbReference type="PANTHER" id="PTHR46487:SF1">
    <property type="entry name" value="DNA REPAIR PROTEIN XRCC3"/>
    <property type="match status" value="1"/>
</dbReference>
<dbReference type="GO" id="GO:0005657">
    <property type="term" value="C:replication fork"/>
    <property type="evidence" value="ECO:0007669"/>
    <property type="project" value="TreeGrafter"/>
</dbReference>
<dbReference type="GO" id="GO:0090656">
    <property type="term" value="P:t-circle formation"/>
    <property type="evidence" value="ECO:0007669"/>
    <property type="project" value="TreeGrafter"/>
</dbReference>
<dbReference type="EMBL" id="OA882284">
    <property type="protein sequence ID" value="CAD7274416.1"/>
    <property type="molecule type" value="Genomic_DNA"/>
</dbReference>
<dbReference type="GO" id="GO:0033065">
    <property type="term" value="C:Rad51C-XRCC3 complex"/>
    <property type="evidence" value="ECO:0007669"/>
    <property type="project" value="TreeGrafter"/>
</dbReference>
<accession>A0A7R9BI54</accession>
<dbReference type="EMBL" id="CAJPEX010000247">
    <property type="protein sequence ID" value="CAG0914568.1"/>
    <property type="molecule type" value="Genomic_DNA"/>
</dbReference>
<dbReference type="OrthoDB" id="1861185at2759"/>
<dbReference type="GO" id="GO:0045003">
    <property type="term" value="P:double-strand break repair via synthesis-dependent strand annealing"/>
    <property type="evidence" value="ECO:0007669"/>
    <property type="project" value="TreeGrafter"/>
</dbReference>
<evidence type="ECO:0000313" key="3">
    <source>
        <dbReference type="Proteomes" id="UP000678499"/>
    </source>
</evidence>
<sequence length="369" mass="41039">MGDVLFSASVRNLLHTVEPTDLIRKSIDELRLLYNLDEKDADSLRTEAALRVFPCIPRDVSELQDLFFKTGNEALDSFLNGGFLVPGVNEICGHAGVGKTQFCLQLSATALLQNPDSLVVYIITKDSLPTTRFTEIFEACSGRTLTGMDGLRRVLLLHIRQSAELMNALDVKIPSLIQAHKLCLIVLDSVAALFRGQDEVYARGEDLRKIGSGLLGLSQRYKIAVICVNQMSTNVEESEDVPALGLLWSNLISTRLVMTRIEIGDGSTTRFMEKSLGPTWPNEKKKFEIHAGGIKNIVLKAPVRIPAFSTNELIVLLLLRDISSFRSDHCDAIRIKVMKLGECMFISELASGRKKDEFKLTRFPVLQKC</sequence>
<evidence type="ECO:0000313" key="2">
    <source>
        <dbReference type="EMBL" id="CAD7274416.1"/>
    </source>
</evidence>
<dbReference type="SUPFAM" id="SSF52540">
    <property type="entry name" value="P-loop containing nucleoside triphosphate hydrolases"/>
    <property type="match status" value="1"/>
</dbReference>